<organism evidence="1 2">
    <name type="scientific">Plasmodium chabaudi adami</name>
    <dbReference type="NCBI Taxonomy" id="5826"/>
    <lineage>
        <taxon>Eukaryota</taxon>
        <taxon>Sar</taxon>
        <taxon>Alveolata</taxon>
        <taxon>Apicomplexa</taxon>
        <taxon>Aconoidasida</taxon>
        <taxon>Haemosporida</taxon>
        <taxon>Plasmodiidae</taxon>
        <taxon>Plasmodium</taxon>
        <taxon>Plasmodium (Vinckeia)</taxon>
    </lineage>
</organism>
<dbReference type="Proteomes" id="UP000507536">
    <property type="component" value="Chromosome 8"/>
</dbReference>
<evidence type="ECO:0000313" key="2">
    <source>
        <dbReference type="Proteomes" id="UP000507536"/>
    </source>
</evidence>
<protein>
    <submittedName>
        <fullName evidence="1">Uncharacterized protein</fullName>
    </submittedName>
</protein>
<sequence length="350" mass="40482">MNFKYLDIHVQVKCISFCSSNFVAKSTEEVNCENTDIAENKLINTNEKDEPDINKLIGNIFIGKIVKAEGNSTDIIIGKNIIGIFTINTKINKDIIIVPYHTIIEYPSNDLNNDHLLCAILRSLYESHLCLNSINIRNKLEYIAIFSNSIFEVLPLLKLLLKKKVFILIFLPNAHINQHEIQKKFEEFHITNESIKEYVSTFDIDINVTEHVHNITNKCGIKNIIVYPNINTNTSVLKKIIFTISALNSNLIFTYQFDYLNPYECKLLYDKSITMHFFNINYYILYDYFKTADSFNFAILSLLNKDIEFPSVSITKKCFSDLEEIFPLTPCSEPYTIYVNKNMEDQKSGP</sequence>
<dbReference type="EMBL" id="LT608188">
    <property type="protein sequence ID" value="SCM20446.1"/>
    <property type="molecule type" value="Genomic_DNA"/>
</dbReference>
<reference evidence="1 2" key="1">
    <citation type="submission" date="2016-08" db="EMBL/GenBank/DDBJ databases">
        <authorList>
            <consortium name="Pathogen Informatics"/>
        </authorList>
    </citation>
    <scope>NUCLEOTIDE SEQUENCE [LARGE SCALE GENOMIC DNA]</scope>
    <source>
        <strain evidence="1 2">DS</strain>
    </source>
</reference>
<dbReference type="AlphaFoldDB" id="A0A1C6YAT3"/>
<name>A0A1C6YAT3_PLACE</name>
<gene>
    <name evidence="1" type="ORF">PCHDS_000176700</name>
</gene>
<proteinExistence type="predicted"/>
<evidence type="ECO:0000313" key="1">
    <source>
        <dbReference type="EMBL" id="SCM20446.1"/>
    </source>
</evidence>
<accession>A0A1C6YAT3</accession>